<evidence type="ECO:0000256" key="4">
    <source>
        <dbReference type="ARBA" id="ARBA00022561"/>
    </source>
</evidence>
<protein>
    <recommendedName>
        <fullName evidence="6">Capsid protein</fullName>
    </recommendedName>
</protein>
<evidence type="ECO:0000256" key="6">
    <source>
        <dbReference type="RuleBase" id="RU361230"/>
    </source>
</evidence>
<dbReference type="Pfam" id="PF02956">
    <property type="entry name" value="TT_ORF1"/>
    <property type="match status" value="1"/>
</dbReference>
<proteinExistence type="inferred from homology"/>
<evidence type="ECO:0000313" key="8">
    <source>
        <dbReference type="Proteomes" id="UP000289706"/>
    </source>
</evidence>
<evidence type="ECO:0000256" key="3">
    <source>
        <dbReference type="ARBA" id="ARBA00022431"/>
    </source>
</evidence>
<sequence>MPWYRNYGRRRRRRWVRSWRPRKTFWRRRWKRRRQPVRRKLRSLILRTYQPPCIRKCTIKGLIPLFWGTPERFINNYELYEMTPAPERLPSGGLFSLKNFTLEGLFAEHQYCRNTWTKTNNSLPLMRFTGAKIKFYKSEHIDYIVTYDTNLPLTASMDTYHTMHPGIHGLLPHKLIVTRKNKWGNNSKPYRKIKIKPPSPMQNKWYFQIDMAKTPLVQIRTSAVDLENYYTNYKSVSTTIGVKFLNPDIIKNINFKKIPPSGYSPLSTPTRQKVYLFSAKKENIEQTTLLNKLIFLGNTNKYQEGTPMTKNHHDSAAQNQPTYTLDKWGNPFYTKYLTGEYKVYTTTTSLALLLTKFTNETTKVENTGATFTEITLIHYFRYNPFRDQGNKNMIYIKGVADIEDTTDPPESEDLKNSGLPLWVLTFGFNDFQKKQGKAKHIDTDYLTILQTDYYNPVGPKITIPIDQDFINGRSPFESSVNPEDENRWYPCCQFQMQMLNTIALTGPGSPKTPTLQSIEAKIEYFFYFKWGGNLPPMDSITDPKYQKEFHFPTNLQYTNSLQNPTSRPEQILYSFDERRGELTSKAIKRLQRDWESKEYSITDGSLFQAKVQRKEETSSDTSESETEEETQTLLLKLKQQQLKHKRLKRLILQKMGIIQTLE</sequence>
<keyword evidence="5 6" id="KW-0946">Virion</keyword>
<reference evidence="7 8" key="1">
    <citation type="submission" date="2018-07" db="EMBL/GenBank/DDBJ databases">
        <title>Uncovering a Universe of Circular DNA Viruses in Animal Metagenomes.</title>
        <authorList>
            <person name="Tisza M."/>
            <person name="Buck C."/>
            <person name="Pastrana D."/>
            <person name="Welch N."/>
            <person name="Peretti A."/>
        </authorList>
    </citation>
    <scope>NUCLEOTIDE SEQUENCE [LARGE SCALE GENOMIC DNA]</scope>
    <source>
        <strain evidence="7">Ctcf040</strain>
    </source>
</reference>
<dbReference type="InterPro" id="IPR004219">
    <property type="entry name" value="TTvirus_Unk"/>
</dbReference>
<dbReference type="EMBL" id="MH648907">
    <property type="protein sequence ID" value="AXQ65607.1"/>
    <property type="molecule type" value="Genomic_DNA"/>
</dbReference>
<dbReference type="Proteomes" id="UP000289706">
    <property type="component" value="Segment"/>
</dbReference>
<comment type="similarity">
    <text evidence="2 6">Belongs to the anelloviridae capsid protein family.</text>
</comment>
<name>A0A385E440_9VIRU</name>
<organism evidence="7 8">
    <name type="scientific">Anelloviridae sp</name>
    <dbReference type="NCBI Taxonomy" id="2055263"/>
    <lineage>
        <taxon>Viruses</taxon>
        <taxon>Monodnaviria</taxon>
        <taxon>Shotokuvirae</taxon>
        <taxon>Commensaviricota</taxon>
        <taxon>Cardeaviricetes</taxon>
        <taxon>Sanitavirales</taxon>
        <taxon>Anelloviridae</taxon>
    </lineage>
</organism>
<keyword evidence="3 6" id="KW-1140">T=1 icosahedral capsid protein</keyword>
<keyword evidence="8" id="KW-1185">Reference proteome</keyword>
<comment type="subcellular location">
    <subcellularLocation>
        <location evidence="1 6">Virion</location>
    </subcellularLocation>
</comment>
<dbReference type="RefSeq" id="YP_010790248.1">
    <property type="nucleotide sequence ID" value="NC_075380.1"/>
</dbReference>
<dbReference type="GO" id="GO:0039615">
    <property type="term" value="C:T=1 icosahedral viral capsid"/>
    <property type="evidence" value="ECO:0007669"/>
    <property type="project" value="UniProtKB-UniRule"/>
</dbReference>
<dbReference type="KEGG" id="vg:80527569"/>
<keyword evidence="4 6" id="KW-0167">Capsid protein</keyword>
<evidence type="ECO:0000313" key="7">
    <source>
        <dbReference type="EMBL" id="AXQ65607.1"/>
    </source>
</evidence>
<evidence type="ECO:0000256" key="2">
    <source>
        <dbReference type="ARBA" id="ARBA00006131"/>
    </source>
</evidence>
<dbReference type="GeneID" id="80527569"/>
<comment type="function">
    <text evidence="6">Self-assembles to form an icosahedral capsid.</text>
</comment>
<evidence type="ECO:0000256" key="5">
    <source>
        <dbReference type="ARBA" id="ARBA00022844"/>
    </source>
</evidence>
<evidence type="ECO:0000256" key="1">
    <source>
        <dbReference type="ARBA" id="ARBA00004328"/>
    </source>
</evidence>
<accession>A0A385E440</accession>